<dbReference type="Proteomes" id="UP000175968">
    <property type="component" value="Chromosome"/>
</dbReference>
<dbReference type="AlphaFoldDB" id="A0AAC9I6N2"/>
<dbReference type="PROSITE" id="PS51257">
    <property type="entry name" value="PROKAR_LIPOPROTEIN"/>
    <property type="match status" value="1"/>
</dbReference>
<accession>A0AAC9I6N2</accession>
<name>A0AAC9I6N2_9FLAO</name>
<evidence type="ECO:0000313" key="2">
    <source>
        <dbReference type="EMBL" id="AOW09623.1"/>
    </source>
</evidence>
<dbReference type="RefSeq" id="WP_035638983.1">
    <property type="nucleotide sequence ID" value="NZ_CP017479.1"/>
</dbReference>
<sequence length="177" mass="19458">MKKIITILAVIAMFGFQACEGPEGPPGPAGQDGLLAEVYEVTKVNFDATNNYNPIIPLVPAILPSDMVLVYRLSGSTNGNDIWTALPDTYFLSDGTRDFGFNFDFSINDVALYLEAKNLAGVSTNFRLNQIFRIVIIPGYVTGNTSKKVSKSNFSDYNAVVEKYNITESQVKKIDIQ</sequence>
<gene>
    <name evidence="2" type="ORF">EM308_08965</name>
</gene>
<feature type="chain" id="PRO_5042016992" description="Dihydrolipoamide dehydrogenase" evidence="1">
    <location>
        <begin position="19"/>
        <end position="177"/>
    </location>
</feature>
<evidence type="ECO:0008006" key="4">
    <source>
        <dbReference type="Google" id="ProtNLM"/>
    </source>
</evidence>
<evidence type="ECO:0000256" key="1">
    <source>
        <dbReference type="SAM" id="SignalP"/>
    </source>
</evidence>
<organism evidence="2 3">
    <name type="scientific">Flavobacterium gilvum</name>
    <dbReference type="NCBI Taxonomy" id="1492737"/>
    <lineage>
        <taxon>Bacteria</taxon>
        <taxon>Pseudomonadati</taxon>
        <taxon>Bacteroidota</taxon>
        <taxon>Flavobacteriia</taxon>
        <taxon>Flavobacteriales</taxon>
        <taxon>Flavobacteriaceae</taxon>
        <taxon>Flavobacterium</taxon>
    </lineage>
</organism>
<proteinExistence type="predicted"/>
<reference evidence="2 3" key="1">
    <citation type="submission" date="2016-10" db="EMBL/GenBank/DDBJ databases">
        <title>Flavobacterium gilvum sp. nov., isolated from stream water.</title>
        <authorList>
            <person name="Shin S.-K."/>
            <person name="Cho Y.-J."/>
            <person name="Yi H."/>
        </authorList>
    </citation>
    <scope>NUCLEOTIDE SEQUENCE [LARGE SCALE GENOMIC DNA]</scope>
    <source>
        <strain evidence="2 3">EM1308</strain>
    </source>
</reference>
<keyword evidence="1" id="KW-0732">Signal</keyword>
<dbReference type="KEGG" id="fgl:EM308_08965"/>
<feature type="signal peptide" evidence="1">
    <location>
        <begin position="1"/>
        <end position="18"/>
    </location>
</feature>
<keyword evidence="3" id="KW-1185">Reference proteome</keyword>
<protein>
    <recommendedName>
        <fullName evidence="4">Dihydrolipoamide dehydrogenase</fullName>
    </recommendedName>
</protein>
<evidence type="ECO:0000313" key="3">
    <source>
        <dbReference type="Proteomes" id="UP000175968"/>
    </source>
</evidence>
<dbReference type="EMBL" id="CP017479">
    <property type="protein sequence ID" value="AOW09623.1"/>
    <property type="molecule type" value="Genomic_DNA"/>
</dbReference>